<protein>
    <submittedName>
        <fullName evidence="2">Uncharacterized protein</fullName>
    </submittedName>
</protein>
<proteinExistence type="predicted"/>
<feature type="region of interest" description="Disordered" evidence="1">
    <location>
        <begin position="1"/>
        <end position="22"/>
    </location>
</feature>
<name>A0A8J7W420_9FIRM</name>
<dbReference type="Proteomes" id="UP000675664">
    <property type="component" value="Unassembled WGS sequence"/>
</dbReference>
<gene>
    <name evidence="2" type="ORF">KCX82_11800</name>
</gene>
<keyword evidence="3" id="KW-1185">Reference proteome</keyword>
<organism evidence="2 3">
    <name type="scientific">Sinanaerobacter chloroacetimidivorans</name>
    <dbReference type="NCBI Taxonomy" id="2818044"/>
    <lineage>
        <taxon>Bacteria</taxon>
        <taxon>Bacillati</taxon>
        <taxon>Bacillota</taxon>
        <taxon>Clostridia</taxon>
        <taxon>Peptostreptococcales</taxon>
        <taxon>Anaerovoracaceae</taxon>
        <taxon>Sinanaerobacter</taxon>
    </lineage>
</organism>
<dbReference type="EMBL" id="JAGSND010000007">
    <property type="protein sequence ID" value="MBR0598565.1"/>
    <property type="molecule type" value="Genomic_DNA"/>
</dbReference>
<accession>A0A8J7W420</accession>
<dbReference type="AlphaFoldDB" id="A0A8J7W420"/>
<feature type="region of interest" description="Disordered" evidence="1">
    <location>
        <begin position="35"/>
        <end position="54"/>
    </location>
</feature>
<reference evidence="2" key="2">
    <citation type="submission" date="2021-04" db="EMBL/GenBank/DDBJ databases">
        <authorList>
            <person name="Liu J."/>
        </authorList>
    </citation>
    <scope>NUCLEOTIDE SEQUENCE</scope>
    <source>
        <strain evidence="2">BAD-6</strain>
    </source>
</reference>
<reference evidence="2" key="1">
    <citation type="submission" date="2021-04" db="EMBL/GenBank/DDBJ databases">
        <title>Sinoanaerobacter chloroacetimidivorans sp. nov., an obligate anaerobic bacterium isolated from anaerobic sludge.</title>
        <authorList>
            <person name="Bao Y."/>
        </authorList>
    </citation>
    <scope>NUCLEOTIDE SEQUENCE</scope>
    <source>
        <strain evidence="2">BAD-6</strain>
    </source>
</reference>
<evidence type="ECO:0000313" key="3">
    <source>
        <dbReference type="Proteomes" id="UP000675664"/>
    </source>
</evidence>
<feature type="compositionally biased region" description="Basic and acidic residues" evidence="1">
    <location>
        <begin position="36"/>
        <end position="54"/>
    </location>
</feature>
<dbReference type="RefSeq" id="WP_227018686.1">
    <property type="nucleotide sequence ID" value="NZ_JAGSND010000007.1"/>
</dbReference>
<comment type="caution">
    <text evidence="2">The sequence shown here is derived from an EMBL/GenBank/DDBJ whole genome shotgun (WGS) entry which is preliminary data.</text>
</comment>
<sequence length="54" mass="5944">MSNENEKKGIFGRLGGNKKSKSSCCCNVEIEEIPEEKDGDKNDSSMPDEKNSCC</sequence>
<evidence type="ECO:0000256" key="1">
    <source>
        <dbReference type="SAM" id="MobiDB-lite"/>
    </source>
</evidence>
<evidence type="ECO:0000313" key="2">
    <source>
        <dbReference type="EMBL" id="MBR0598565.1"/>
    </source>
</evidence>